<sequence length="91" mass="10355">MQQDESPNDEARNPEDEVIALALPLLLISGSRWRLFFALDQRDTIDVLETLTIGDTDTLLGCYKIVAALWELAAWSETTFRAWLMKEVLLS</sequence>
<protein>
    <recommendedName>
        <fullName evidence="1">PD-(D/E)XK nuclease-like domain-containing protein</fullName>
    </recommendedName>
</protein>
<organism evidence="2 3">
    <name type="scientific">Dactylonectria macrodidyma</name>
    <dbReference type="NCBI Taxonomy" id="307937"/>
    <lineage>
        <taxon>Eukaryota</taxon>
        <taxon>Fungi</taxon>
        <taxon>Dikarya</taxon>
        <taxon>Ascomycota</taxon>
        <taxon>Pezizomycotina</taxon>
        <taxon>Sordariomycetes</taxon>
        <taxon>Hypocreomycetidae</taxon>
        <taxon>Hypocreales</taxon>
        <taxon>Nectriaceae</taxon>
        <taxon>Dactylonectria</taxon>
    </lineage>
</organism>
<dbReference type="OrthoDB" id="5244165at2759"/>
<evidence type="ECO:0000313" key="2">
    <source>
        <dbReference type="EMBL" id="KAH7175211.1"/>
    </source>
</evidence>
<name>A0A9P9JI68_9HYPO</name>
<proteinExistence type="predicted"/>
<reference evidence="2" key="1">
    <citation type="journal article" date="2021" name="Nat. Commun.">
        <title>Genetic determinants of endophytism in the Arabidopsis root mycobiome.</title>
        <authorList>
            <person name="Mesny F."/>
            <person name="Miyauchi S."/>
            <person name="Thiergart T."/>
            <person name="Pickel B."/>
            <person name="Atanasova L."/>
            <person name="Karlsson M."/>
            <person name="Huettel B."/>
            <person name="Barry K.W."/>
            <person name="Haridas S."/>
            <person name="Chen C."/>
            <person name="Bauer D."/>
            <person name="Andreopoulos W."/>
            <person name="Pangilinan J."/>
            <person name="LaButti K."/>
            <person name="Riley R."/>
            <person name="Lipzen A."/>
            <person name="Clum A."/>
            <person name="Drula E."/>
            <person name="Henrissat B."/>
            <person name="Kohler A."/>
            <person name="Grigoriev I.V."/>
            <person name="Martin F.M."/>
            <person name="Hacquard S."/>
        </authorList>
    </citation>
    <scope>NUCLEOTIDE SEQUENCE</scope>
    <source>
        <strain evidence="2">MPI-CAGE-AT-0147</strain>
    </source>
</reference>
<dbReference type="Proteomes" id="UP000738349">
    <property type="component" value="Unassembled WGS sequence"/>
</dbReference>
<dbReference type="EMBL" id="JAGMUV010000001">
    <property type="protein sequence ID" value="KAH7175211.1"/>
    <property type="molecule type" value="Genomic_DNA"/>
</dbReference>
<gene>
    <name evidence="2" type="ORF">EDB81DRAFT_895617</name>
</gene>
<accession>A0A9P9JI68</accession>
<dbReference type="InterPro" id="IPR046797">
    <property type="entry name" value="PDDEXK_12"/>
</dbReference>
<feature type="domain" description="PD-(D/E)XK nuclease-like" evidence="1">
    <location>
        <begin position="18"/>
        <end position="81"/>
    </location>
</feature>
<evidence type="ECO:0000313" key="3">
    <source>
        <dbReference type="Proteomes" id="UP000738349"/>
    </source>
</evidence>
<dbReference type="Pfam" id="PF20516">
    <property type="entry name" value="PDDEXK_12"/>
    <property type="match status" value="1"/>
</dbReference>
<keyword evidence="3" id="KW-1185">Reference proteome</keyword>
<comment type="caution">
    <text evidence="2">The sequence shown here is derived from an EMBL/GenBank/DDBJ whole genome shotgun (WGS) entry which is preliminary data.</text>
</comment>
<dbReference type="AlphaFoldDB" id="A0A9P9JI68"/>
<evidence type="ECO:0000259" key="1">
    <source>
        <dbReference type="Pfam" id="PF20516"/>
    </source>
</evidence>